<dbReference type="SUPFAM" id="SSF56349">
    <property type="entry name" value="DNA breaking-rejoining enzymes"/>
    <property type="match status" value="1"/>
</dbReference>
<dbReference type="PROSITE" id="PS51900">
    <property type="entry name" value="CB"/>
    <property type="match status" value="1"/>
</dbReference>
<dbReference type="CDD" id="cd00397">
    <property type="entry name" value="DNA_BRE_C"/>
    <property type="match status" value="1"/>
</dbReference>
<comment type="caution">
    <text evidence="12">The sequence shown here is derived from an EMBL/GenBank/DDBJ whole genome shotgun (WGS) entry which is preliminary data.</text>
</comment>
<evidence type="ECO:0000256" key="4">
    <source>
        <dbReference type="ARBA" id="ARBA00022829"/>
    </source>
</evidence>
<dbReference type="InterPro" id="IPR010998">
    <property type="entry name" value="Integrase_recombinase_N"/>
</dbReference>
<dbReference type="InterPro" id="IPR050090">
    <property type="entry name" value="Tyrosine_recombinase_XerCD"/>
</dbReference>
<reference evidence="13" key="1">
    <citation type="submission" date="2018-04" db="EMBL/GenBank/DDBJ databases">
        <authorList>
            <person name="Cornet L."/>
        </authorList>
    </citation>
    <scope>NUCLEOTIDE SEQUENCE [LARGE SCALE GENOMIC DNA]</scope>
</reference>
<dbReference type="InterPro" id="IPR004107">
    <property type="entry name" value="Integrase_SAM-like_N"/>
</dbReference>
<evidence type="ECO:0000256" key="1">
    <source>
        <dbReference type="ARBA" id="ARBA00004496"/>
    </source>
</evidence>
<evidence type="ECO:0000256" key="5">
    <source>
        <dbReference type="ARBA" id="ARBA00022908"/>
    </source>
</evidence>
<dbReference type="InterPro" id="IPR011010">
    <property type="entry name" value="DNA_brk_join_enz"/>
</dbReference>
<dbReference type="Pfam" id="PF13495">
    <property type="entry name" value="Phage_int_SAM_4"/>
    <property type="match status" value="1"/>
</dbReference>
<dbReference type="Proteomes" id="UP000249354">
    <property type="component" value="Unassembled WGS sequence"/>
</dbReference>
<evidence type="ECO:0000259" key="11">
    <source>
        <dbReference type="PROSITE" id="PS51900"/>
    </source>
</evidence>
<sequence length="326" mass="37216">MLREMPAPKFIEIGQPVVTPPAPPADLNWQRVEEFLRVRELATNTKKAYERQLQQFSDWVQKPWQQITHRDIDRYKQYLKGLPSKRGGSLSPATINQSINSLKSYFKWLTVKDYIPRNPTLTIEQVKEPPMPPKDLPQPEFDALFDALSYRGESEVRDLAILQVLSHGLRAGEVSKLNTEDYDGRRLDVLDAKWGSDGKVPLKPEAIAALDAYLGWKMRQGFSIAPDAPIFISLSNNSKGQRLGYRGVYDLIKDLAKVSELEGVHPHRLRHTCATALVMAGMDTMLAKRMVRISSDRVFARYSDRALDLKMEEAFNEIYGQARKME</sequence>
<evidence type="ECO:0000256" key="8">
    <source>
        <dbReference type="ARBA" id="ARBA00023306"/>
    </source>
</evidence>
<evidence type="ECO:0000256" key="9">
    <source>
        <dbReference type="PROSITE-ProRule" id="PRU01248"/>
    </source>
</evidence>
<dbReference type="InterPro" id="IPR002104">
    <property type="entry name" value="Integrase_catalytic"/>
</dbReference>
<evidence type="ECO:0000256" key="7">
    <source>
        <dbReference type="ARBA" id="ARBA00023172"/>
    </source>
</evidence>
<evidence type="ECO:0000256" key="6">
    <source>
        <dbReference type="ARBA" id="ARBA00023125"/>
    </source>
</evidence>
<keyword evidence="7" id="KW-0233">DNA recombination</keyword>
<dbReference type="GO" id="GO:0006310">
    <property type="term" value="P:DNA recombination"/>
    <property type="evidence" value="ECO:0007669"/>
    <property type="project" value="UniProtKB-KW"/>
</dbReference>
<keyword evidence="3" id="KW-0132">Cell division</keyword>
<dbReference type="GO" id="GO:0051301">
    <property type="term" value="P:cell division"/>
    <property type="evidence" value="ECO:0007669"/>
    <property type="project" value="UniProtKB-KW"/>
</dbReference>
<evidence type="ECO:0000256" key="3">
    <source>
        <dbReference type="ARBA" id="ARBA00022618"/>
    </source>
</evidence>
<dbReference type="Gene3D" id="1.10.150.130">
    <property type="match status" value="1"/>
</dbReference>
<keyword evidence="6 9" id="KW-0238">DNA-binding</keyword>
<keyword evidence="4" id="KW-0159">Chromosome partition</keyword>
<dbReference type="InterPro" id="IPR013762">
    <property type="entry name" value="Integrase-like_cat_sf"/>
</dbReference>
<evidence type="ECO:0000259" key="10">
    <source>
        <dbReference type="PROSITE" id="PS51898"/>
    </source>
</evidence>
<evidence type="ECO:0000313" key="12">
    <source>
        <dbReference type="EMBL" id="PZO18392.1"/>
    </source>
</evidence>
<accession>A0A2W4UCP4</accession>
<dbReference type="PANTHER" id="PTHR30349">
    <property type="entry name" value="PHAGE INTEGRASE-RELATED"/>
    <property type="match status" value="1"/>
</dbReference>
<keyword evidence="5" id="KW-0229">DNA integration</keyword>
<feature type="domain" description="Core-binding (CB)" evidence="11">
    <location>
        <begin position="26"/>
        <end position="110"/>
    </location>
</feature>
<evidence type="ECO:0000313" key="13">
    <source>
        <dbReference type="Proteomes" id="UP000249354"/>
    </source>
</evidence>
<organism evidence="12 13">
    <name type="scientific">Leptolyngbya foveolarum</name>
    <dbReference type="NCBI Taxonomy" id="47253"/>
    <lineage>
        <taxon>Bacteria</taxon>
        <taxon>Bacillati</taxon>
        <taxon>Cyanobacteriota</taxon>
        <taxon>Cyanophyceae</taxon>
        <taxon>Leptolyngbyales</taxon>
        <taxon>Leptolyngbyaceae</taxon>
        <taxon>Leptolyngbya group</taxon>
        <taxon>Leptolyngbya</taxon>
    </lineage>
</organism>
<keyword evidence="2" id="KW-0963">Cytoplasm</keyword>
<dbReference type="GO" id="GO:0007059">
    <property type="term" value="P:chromosome segregation"/>
    <property type="evidence" value="ECO:0007669"/>
    <property type="project" value="UniProtKB-KW"/>
</dbReference>
<dbReference type="GO" id="GO:0015074">
    <property type="term" value="P:DNA integration"/>
    <property type="evidence" value="ECO:0007669"/>
    <property type="project" value="UniProtKB-KW"/>
</dbReference>
<dbReference type="EMBL" id="QBMC01000055">
    <property type="protein sequence ID" value="PZO18392.1"/>
    <property type="molecule type" value="Genomic_DNA"/>
</dbReference>
<dbReference type="Pfam" id="PF00589">
    <property type="entry name" value="Phage_integrase"/>
    <property type="match status" value="1"/>
</dbReference>
<feature type="domain" description="Tyr recombinase" evidence="10">
    <location>
        <begin position="131"/>
        <end position="316"/>
    </location>
</feature>
<reference evidence="12 13" key="2">
    <citation type="submission" date="2018-06" db="EMBL/GenBank/DDBJ databases">
        <title>Metagenomic assembly of (sub)arctic Cyanobacteria and their associated microbiome from non-axenic cultures.</title>
        <authorList>
            <person name="Baurain D."/>
        </authorList>
    </citation>
    <scope>NUCLEOTIDE SEQUENCE [LARGE SCALE GENOMIC DNA]</scope>
    <source>
        <strain evidence="12">ULC129bin1</strain>
    </source>
</reference>
<gene>
    <name evidence="12" type="ORF">DCF25_09770</name>
</gene>
<proteinExistence type="predicted"/>
<protein>
    <submittedName>
        <fullName evidence="12">Integrase</fullName>
    </submittedName>
</protein>
<dbReference type="Gene3D" id="1.10.443.10">
    <property type="entry name" value="Intergrase catalytic core"/>
    <property type="match status" value="1"/>
</dbReference>
<comment type="subcellular location">
    <subcellularLocation>
        <location evidence="1">Cytoplasm</location>
    </subcellularLocation>
</comment>
<dbReference type="PANTHER" id="PTHR30349:SF77">
    <property type="entry name" value="TYROSINE RECOMBINASE XERC"/>
    <property type="match status" value="1"/>
</dbReference>
<dbReference type="PROSITE" id="PS51898">
    <property type="entry name" value="TYR_RECOMBINASE"/>
    <property type="match status" value="1"/>
</dbReference>
<dbReference type="GO" id="GO:0003677">
    <property type="term" value="F:DNA binding"/>
    <property type="evidence" value="ECO:0007669"/>
    <property type="project" value="UniProtKB-UniRule"/>
</dbReference>
<evidence type="ECO:0000256" key="2">
    <source>
        <dbReference type="ARBA" id="ARBA00022490"/>
    </source>
</evidence>
<dbReference type="InterPro" id="IPR044068">
    <property type="entry name" value="CB"/>
</dbReference>
<dbReference type="AlphaFoldDB" id="A0A2W4UCP4"/>
<dbReference type="GO" id="GO:0005737">
    <property type="term" value="C:cytoplasm"/>
    <property type="evidence" value="ECO:0007669"/>
    <property type="project" value="UniProtKB-SubCell"/>
</dbReference>
<keyword evidence="8" id="KW-0131">Cell cycle</keyword>
<name>A0A2W4UCP4_9CYAN</name>